<keyword evidence="2" id="KW-1185">Reference proteome</keyword>
<proteinExistence type="predicted"/>
<name>L7JZY7_TRAHO</name>
<sequence>MRSMISQVDYDQISRIIQDAVVDGHGIKKDNNILANIRALHDRHQIFEELYAQKIYKHDDVMFTSLAEAIIYVCLDMCIIIDLMNDFLSQQSERFELFKDKCEINSSEFREILVNVDTQIMKACQINDGSTCTKQIEEIAMMKDDLIERIN</sequence>
<reference evidence="1 2" key="1">
    <citation type="journal article" date="2012" name="PLoS Pathog.">
        <title>The genome of the obligate intracellular parasite Trachipleistophora hominis: new insights into microsporidian genome dynamics and reductive evolution.</title>
        <authorList>
            <person name="Heinz E."/>
            <person name="Williams T.A."/>
            <person name="Nakjang S."/>
            <person name="Noel C.J."/>
            <person name="Swan D.C."/>
            <person name="Goldberg A.V."/>
            <person name="Harris S.R."/>
            <person name="Weinmaier T."/>
            <person name="Markert S."/>
            <person name="Becher D."/>
            <person name="Bernhardt J."/>
            <person name="Dagan T."/>
            <person name="Hacker C."/>
            <person name="Lucocq J.M."/>
            <person name="Schweder T."/>
            <person name="Rattei T."/>
            <person name="Hall N."/>
            <person name="Hirt R.P."/>
            <person name="Embley T.M."/>
        </authorList>
    </citation>
    <scope>NUCLEOTIDE SEQUENCE [LARGE SCALE GENOMIC DNA]</scope>
</reference>
<dbReference type="HOGENOM" id="CLU_1732773_0_0_1"/>
<evidence type="ECO:0000313" key="1">
    <source>
        <dbReference type="EMBL" id="ELQ76885.1"/>
    </source>
</evidence>
<evidence type="ECO:0000313" key="2">
    <source>
        <dbReference type="Proteomes" id="UP000011185"/>
    </source>
</evidence>
<dbReference type="Proteomes" id="UP000011185">
    <property type="component" value="Unassembled WGS sequence"/>
</dbReference>
<dbReference type="EMBL" id="JH993806">
    <property type="protein sequence ID" value="ELQ76885.1"/>
    <property type="molecule type" value="Genomic_DNA"/>
</dbReference>
<protein>
    <submittedName>
        <fullName evidence="1">Uncharacterized protein</fullName>
    </submittedName>
</protein>
<gene>
    <name evidence="1" type="ORF">THOM_0081</name>
</gene>
<dbReference type="InParanoid" id="L7JZY7"/>
<dbReference type="VEuPathDB" id="MicrosporidiaDB:THOM_0081"/>
<organism evidence="1 2">
    <name type="scientific">Trachipleistophora hominis</name>
    <name type="common">Microsporidian parasite</name>
    <dbReference type="NCBI Taxonomy" id="72359"/>
    <lineage>
        <taxon>Eukaryota</taxon>
        <taxon>Fungi</taxon>
        <taxon>Fungi incertae sedis</taxon>
        <taxon>Microsporidia</taxon>
        <taxon>Pleistophoridae</taxon>
        <taxon>Trachipleistophora</taxon>
    </lineage>
</organism>
<accession>L7JZY7</accession>
<dbReference type="AlphaFoldDB" id="L7JZY7"/>